<evidence type="ECO:0000313" key="3">
    <source>
        <dbReference type="EMBL" id="GAA3531586.1"/>
    </source>
</evidence>
<name>A0ABP6VA44_9GAMM</name>
<dbReference type="SUPFAM" id="SSF102705">
    <property type="entry name" value="NIF3 (NGG1p interacting factor 3)-like"/>
    <property type="match status" value="1"/>
</dbReference>
<proteinExistence type="inferred from homology"/>
<dbReference type="EMBL" id="BAABCX010000001">
    <property type="protein sequence ID" value="GAA3531586.1"/>
    <property type="molecule type" value="Genomic_DNA"/>
</dbReference>
<gene>
    <name evidence="3" type="ORF">GCM10022394_08610</name>
</gene>
<dbReference type="InterPro" id="IPR002678">
    <property type="entry name" value="DUF34/NIF3"/>
</dbReference>
<dbReference type="NCBIfam" id="TIGR00486">
    <property type="entry name" value="YbgI_SA1388"/>
    <property type="match status" value="1"/>
</dbReference>
<dbReference type="Pfam" id="PF01784">
    <property type="entry name" value="DUF34_NIF3"/>
    <property type="match status" value="1"/>
</dbReference>
<dbReference type="Gene3D" id="3.40.1390.30">
    <property type="entry name" value="NIF3 (NGG1p interacting factor 3)-like"/>
    <property type="match status" value="2"/>
</dbReference>
<reference evidence="4" key="1">
    <citation type="journal article" date="2019" name="Int. J. Syst. Evol. Microbiol.">
        <title>The Global Catalogue of Microorganisms (GCM) 10K type strain sequencing project: providing services to taxonomists for standard genome sequencing and annotation.</title>
        <authorList>
            <consortium name="The Broad Institute Genomics Platform"/>
            <consortium name="The Broad Institute Genome Sequencing Center for Infectious Disease"/>
            <person name="Wu L."/>
            <person name="Ma J."/>
        </authorList>
    </citation>
    <scope>NUCLEOTIDE SEQUENCE [LARGE SCALE GENOMIC DNA]</scope>
    <source>
        <strain evidence="4">JCM 17110</strain>
    </source>
</reference>
<keyword evidence="2" id="KW-0479">Metal-binding</keyword>
<comment type="caution">
    <text evidence="3">The sequence shown here is derived from an EMBL/GenBank/DDBJ whole genome shotgun (WGS) entry which is preliminary data.</text>
</comment>
<organism evidence="3 4">
    <name type="scientific">Zobellella aerophila</name>
    <dbReference type="NCBI Taxonomy" id="870480"/>
    <lineage>
        <taxon>Bacteria</taxon>
        <taxon>Pseudomonadati</taxon>
        <taxon>Pseudomonadota</taxon>
        <taxon>Gammaproteobacteria</taxon>
        <taxon>Aeromonadales</taxon>
        <taxon>Aeromonadaceae</taxon>
        <taxon>Zobellella</taxon>
    </lineage>
</organism>
<sequence>MNNIQLEQILSHLLNVSAIKDYCPNGLQVEGKREVMRVVTGVTASQALIEQAIQRRADALLVHHGYFWKGEKEVLTGMKRQRLKTLLSHDINLYAYHLPLDIHPQLGNNAQLAQLLGIRVTGPLEPGNALSVAVQGVLEQPLTGAELATRINECLRRAPLHVGETGPALISKVAWCTGGGQGFIELAAEQGVDAFITGEVSEQTVHIARELGVHFYAAGHHATERYGIQALGQWLAKEQGLCVEFVDIDNPA</sequence>
<comment type="similarity">
    <text evidence="1">Belongs to the GTP cyclohydrolase I type 2/NIF3 family.</text>
</comment>
<keyword evidence="4" id="KW-1185">Reference proteome</keyword>
<accession>A0ABP6VA44</accession>
<evidence type="ECO:0000313" key="4">
    <source>
        <dbReference type="Proteomes" id="UP001500795"/>
    </source>
</evidence>
<evidence type="ECO:0000256" key="1">
    <source>
        <dbReference type="ARBA" id="ARBA00006964"/>
    </source>
</evidence>
<evidence type="ECO:0000256" key="2">
    <source>
        <dbReference type="ARBA" id="ARBA00022723"/>
    </source>
</evidence>
<dbReference type="RefSeq" id="WP_344955099.1">
    <property type="nucleotide sequence ID" value="NZ_BAABCX010000001.1"/>
</dbReference>
<dbReference type="InterPro" id="IPR036069">
    <property type="entry name" value="DUF34/NIF3_sf"/>
</dbReference>
<dbReference type="Proteomes" id="UP001500795">
    <property type="component" value="Unassembled WGS sequence"/>
</dbReference>
<protein>
    <submittedName>
        <fullName evidence="3">Nif3-like dinuclear metal center hexameric protein</fullName>
    </submittedName>
</protein>
<dbReference type="PANTHER" id="PTHR13799:SF14">
    <property type="entry name" value="GTP CYCLOHYDROLASE 1 TYPE 2 HOMOLOG"/>
    <property type="match status" value="1"/>
</dbReference>
<dbReference type="PANTHER" id="PTHR13799">
    <property type="entry name" value="NGG1 INTERACTING FACTOR 3"/>
    <property type="match status" value="1"/>
</dbReference>